<evidence type="ECO:0000256" key="3">
    <source>
        <dbReference type="ARBA" id="ARBA00022448"/>
    </source>
</evidence>
<evidence type="ECO:0000256" key="11">
    <source>
        <dbReference type="ARBA" id="ARBA00023303"/>
    </source>
</evidence>
<evidence type="ECO:0000313" key="15">
    <source>
        <dbReference type="EMBL" id="KAG8175270.1"/>
    </source>
</evidence>
<keyword evidence="7" id="KW-0915">Sodium</keyword>
<dbReference type="Proteomes" id="UP000827092">
    <property type="component" value="Unassembled WGS sequence"/>
</dbReference>
<evidence type="ECO:0000256" key="5">
    <source>
        <dbReference type="ARBA" id="ARBA00022692"/>
    </source>
</evidence>
<sequence>MTYISEDVDDLKVLSPSMFHNEIEEFGVADFEEIDAKRMNSRFAYRLRLRNDLRKRFRNEYLGQLREYYKVKGDQHVKEGDVVLIGDTNCKRLSWPLARISNFLPGRDGNVRLVQVKTSYGTFLRPIQRIYPLEPVDHLPETMDEEKNEATIERPSVKIYSTKVLTESSLSAVSDILSTKSTRRQLFKTLVFLVCVTGFFYQGGKFLTHVFKYPTIVDINIDIPKYIEMPAFTFCNNNGISRLKFCQKYKDRCTLASENFCLSYPNRCSSNETLVPKTEYYNMINSMSRNDFLEIGANLSNFLLSCKVNGLDAEGCEISGPYLRAKSETGEGRMGCYTVNLLMDGQESAVQVETQDLIKQPISEFQFDVEEDDEFIPSRQSGVVFSLHSPYLLVNPAEKGFFMAPGKTYKIYFNVKKEVLLPYPFETNCWNYTEQWLIGNKIGVRTQEMCKHKCAMEVAEKYWNCTFIYVLYPSSLPYCEDLPVQKDPEELDDEYENCANECKDDCSKSHYSITVQEVLTSDLFWEGHNEKKKNLIFVEVYLDDSEIITFLHRPQYLFVEVFSSIGGFVGVWLGISLVELTNFFEALLRILMYSLRRKNQN</sequence>
<dbReference type="InterPro" id="IPR001873">
    <property type="entry name" value="ENaC"/>
</dbReference>
<evidence type="ECO:0000259" key="14">
    <source>
        <dbReference type="Pfam" id="PF18701"/>
    </source>
</evidence>
<keyword evidence="9 13" id="KW-0472">Membrane</keyword>
<gene>
    <name evidence="15" type="ORF">JTE90_023944</name>
</gene>
<dbReference type="Pfam" id="PF18701">
    <property type="entry name" value="DUF5641"/>
    <property type="match status" value="1"/>
</dbReference>
<organism evidence="15 16">
    <name type="scientific">Oedothorax gibbosus</name>
    <dbReference type="NCBI Taxonomy" id="931172"/>
    <lineage>
        <taxon>Eukaryota</taxon>
        <taxon>Metazoa</taxon>
        <taxon>Ecdysozoa</taxon>
        <taxon>Arthropoda</taxon>
        <taxon>Chelicerata</taxon>
        <taxon>Arachnida</taxon>
        <taxon>Araneae</taxon>
        <taxon>Araneomorphae</taxon>
        <taxon>Entelegynae</taxon>
        <taxon>Araneoidea</taxon>
        <taxon>Linyphiidae</taxon>
        <taxon>Erigoninae</taxon>
        <taxon>Oedothorax</taxon>
    </lineage>
</organism>
<dbReference type="Pfam" id="PF00858">
    <property type="entry name" value="ASC"/>
    <property type="match status" value="1"/>
</dbReference>
<evidence type="ECO:0000256" key="6">
    <source>
        <dbReference type="ARBA" id="ARBA00022989"/>
    </source>
</evidence>
<feature type="domain" description="DUF5641" evidence="14">
    <location>
        <begin position="42"/>
        <end position="133"/>
    </location>
</feature>
<dbReference type="EMBL" id="JAFNEN010001041">
    <property type="protein sequence ID" value="KAG8175270.1"/>
    <property type="molecule type" value="Genomic_DNA"/>
</dbReference>
<keyword evidence="5 12" id="KW-0812">Transmembrane</keyword>
<dbReference type="AlphaFoldDB" id="A0AAV6TTQ7"/>
<dbReference type="PRINTS" id="PR01078">
    <property type="entry name" value="AMINACHANNEL"/>
</dbReference>
<proteinExistence type="inferred from homology"/>
<keyword evidence="8 12" id="KW-0406">Ion transport</keyword>
<accession>A0AAV6TTQ7</accession>
<dbReference type="Gene3D" id="1.10.287.770">
    <property type="entry name" value="YojJ-like"/>
    <property type="match status" value="1"/>
</dbReference>
<keyword evidence="6 13" id="KW-1133">Transmembrane helix</keyword>
<protein>
    <recommendedName>
        <fullName evidence="14">DUF5641 domain-containing protein</fullName>
    </recommendedName>
</protein>
<keyword evidence="4 12" id="KW-0894">Sodium channel</keyword>
<evidence type="ECO:0000256" key="12">
    <source>
        <dbReference type="RuleBase" id="RU000679"/>
    </source>
</evidence>
<dbReference type="PANTHER" id="PTHR11690">
    <property type="entry name" value="AMILORIDE-SENSITIVE SODIUM CHANNEL-RELATED"/>
    <property type="match status" value="1"/>
</dbReference>
<reference evidence="15 16" key="1">
    <citation type="journal article" date="2022" name="Nat. Ecol. Evol.">
        <title>A masculinizing supergene underlies an exaggerated male reproductive morph in a spider.</title>
        <authorList>
            <person name="Hendrickx F."/>
            <person name="De Corte Z."/>
            <person name="Sonet G."/>
            <person name="Van Belleghem S.M."/>
            <person name="Kostlbacher S."/>
            <person name="Vangestel C."/>
        </authorList>
    </citation>
    <scope>NUCLEOTIDE SEQUENCE [LARGE SCALE GENOMIC DNA]</scope>
    <source>
        <strain evidence="15">W744_W776</strain>
    </source>
</reference>
<keyword evidence="16" id="KW-1185">Reference proteome</keyword>
<comment type="similarity">
    <text evidence="2 12">Belongs to the amiloride-sensitive sodium channel (TC 1.A.6) family.</text>
</comment>
<comment type="caution">
    <text evidence="15">The sequence shown here is derived from an EMBL/GenBank/DDBJ whole genome shotgun (WGS) entry which is preliminary data.</text>
</comment>
<keyword evidence="10 12" id="KW-0739">Sodium transport</keyword>
<evidence type="ECO:0000256" key="2">
    <source>
        <dbReference type="ARBA" id="ARBA00007193"/>
    </source>
</evidence>
<dbReference type="GO" id="GO:0005886">
    <property type="term" value="C:plasma membrane"/>
    <property type="evidence" value="ECO:0007669"/>
    <property type="project" value="TreeGrafter"/>
</dbReference>
<evidence type="ECO:0000256" key="10">
    <source>
        <dbReference type="ARBA" id="ARBA00023201"/>
    </source>
</evidence>
<evidence type="ECO:0000256" key="13">
    <source>
        <dbReference type="SAM" id="Phobius"/>
    </source>
</evidence>
<evidence type="ECO:0000256" key="1">
    <source>
        <dbReference type="ARBA" id="ARBA00004141"/>
    </source>
</evidence>
<dbReference type="InterPro" id="IPR040676">
    <property type="entry name" value="DUF5641"/>
</dbReference>
<feature type="transmembrane region" description="Helical" evidence="13">
    <location>
        <begin position="565"/>
        <end position="588"/>
    </location>
</feature>
<keyword evidence="3 12" id="KW-0813">Transport</keyword>
<evidence type="ECO:0000256" key="9">
    <source>
        <dbReference type="ARBA" id="ARBA00023136"/>
    </source>
</evidence>
<name>A0AAV6TTQ7_9ARAC</name>
<evidence type="ECO:0000313" key="16">
    <source>
        <dbReference type="Proteomes" id="UP000827092"/>
    </source>
</evidence>
<evidence type="ECO:0000256" key="7">
    <source>
        <dbReference type="ARBA" id="ARBA00023053"/>
    </source>
</evidence>
<evidence type="ECO:0000256" key="8">
    <source>
        <dbReference type="ARBA" id="ARBA00023065"/>
    </source>
</evidence>
<keyword evidence="11 12" id="KW-0407">Ion channel</keyword>
<dbReference type="GO" id="GO:0015280">
    <property type="term" value="F:ligand-gated sodium channel activity"/>
    <property type="evidence" value="ECO:0007669"/>
    <property type="project" value="TreeGrafter"/>
</dbReference>
<evidence type="ECO:0000256" key="4">
    <source>
        <dbReference type="ARBA" id="ARBA00022461"/>
    </source>
</evidence>
<comment type="subcellular location">
    <subcellularLocation>
        <location evidence="1">Membrane</location>
        <topology evidence="1">Multi-pass membrane protein</topology>
    </subcellularLocation>
</comment>